<dbReference type="RefSeq" id="WP_009806912.1">
    <property type="nucleotide sequence ID" value="NZ_CH724131.1"/>
</dbReference>
<dbReference type="InterPro" id="IPR053855">
    <property type="entry name" value="DUF6931"/>
</dbReference>
<feature type="compositionally biased region" description="Acidic residues" evidence="1">
    <location>
        <begin position="201"/>
        <end position="212"/>
    </location>
</feature>
<reference evidence="2 3" key="1">
    <citation type="journal article" date="2010" name="J. Bacteriol.">
        <title>Genome sequences of Oceanicola granulosus HTCC2516(T) and Oceanicola batsensis HTCC2597(TDelta).</title>
        <authorList>
            <person name="Thrash J.C."/>
            <person name="Cho J.C."/>
            <person name="Vergin K.L."/>
            <person name="Giovannoni S.J."/>
        </authorList>
    </citation>
    <scope>NUCLEOTIDE SEQUENCE [LARGE SCALE GENOMIC DNA]</scope>
    <source>
        <strain evidence="3">ATCC BAA-863 / DSM 15984 / KCTC 12145 / HTCC2597</strain>
    </source>
</reference>
<sequence>MSERFDNLKKIPDEPAARMLSAKATKLDTPVEAPASARVEVVLSELAEKGGWVDILRLLSVALPEREAVWWACIAARDLTGEEATPCLKAAEAWVFGPNDKNREAVQVALDAADMDDDTTLAATAALYAPGTLGVGEMAELAAPPSAVSACAFGMNMVAVGEAEDPLLHMHWLIDRAVDIARGGNGKVDVPAIDTSPAPLSDDEDDLQEEES</sequence>
<name>A3TYC4_PSEBH</name>
<dbReference type="AlphaFoldDB" id="A3TYC4"/>
<accession>A3TYC4</accession>
<dbReference type="HOGENOM" id="CLU_104554_0_0_5"/>
<protein>
    <submittedName>
        <fullName evidence="2">Uncharacterized protein</fullName>
    </submittedName>
</protein>
<dbReference type="eggNOG" id="COG1716">
    <property type="taxonomic scope" value="Bacteria"/>
</dbReference>
<dbReference type="Pfam" id="PF22011">
    <property type="entry name" value="DUF6931"/>
    <property type="match status" value="1"/>
</dbReference>
<dbReference type="STRING" id="252305.OB2597_13478"/>
<comment type="caution">
    <text evidence="2">The sequence shown here is derived from an EMBL/GenBank/DDBJ whole genome shotgun (WGS) entry which is preliminary data.</text>
</comment>
<gene>
    <name evidence="2" type="ORF">OB2597_13478</name>
</gene>
<evidence type="ECO:0000313" key="2">
    <source>
        <dbReference type="EMBL" id="EAQ03158.1"/>
    </source>
</evidence>
<evidence type="ECO:0000256" key="1">
    <source>
        <dbReference type="SAM" id="MobiDB-lite"/>
    </source>
</evidence>
<dbReference type="EMBL" id="AAMO01000005">
    <property type="protein sequence ID" value="EAQ03158.1"/>
    <property type="molecule type" value="Genomic_DNA"/>
</dbReference>
<feature type="region of interest" description="Disordered" evidence="1">
    <location>
        <begin position="189"/>
        <end position="212"/>
    </location>
</feature>
<evidence type="ECO:0000313" key="3">
    <source>
        <dbReference type="Proteomes" id="UP000004318"/>
    </source>
</evidence>
<proteinExistence type="predicted"/>
<dbReference type="Proteomes" id="UP000004318">
    <property type="component" value="Unassembled WGS sequence"/>
</dbReference>
<keyword evidence="3" id="KW-1185">Reference proteome</keyword>
<organism evidence="2 3">
    <name type="scientific">Pseudooceanicola batsensis (strain ATCC BAA-863 / DSM 15984 / KCTC 12145 / HTCC2597)</name>
    <name type="common">Oceanicola batsensis</name>
    <dbReference type="NCBI Taxonomy" id="252305"/>
    <lineage>
        <taxon>Bacteria</taxon>
        <taxon>Pseudomonadati</taxon>
        <taxon>Pseudomonadota</taxon>
        <taxon>Alphaproteobacteria</taxon>
        <taxon>Rhodobacterales</taxon>
        <taxon>Paracoccaceae</taxon>
        <taxon>Pseudooceanicola</taxon>
    </lineage>
</organism>